<dbReference type="GO" id="GO:0007165">
    <property type="term" value="P:signal transduction"/>
    <property type="evidence" value="ECO:0007669"/>
    <property type="project" value="TreeGrafter"/>
</dbReference>
<evidence type="ECO:0000256" key="2">
    <source>
        <dbReference type="SAM" id="MobiDB-lite"/>
    </source>
</evidence>
<feature type="compositionally biased region" description="Basic and acidic residues" evidence="2">
    <location>
        <begin position="140"/>
        <end position="149"/>
    </location>
</feature>
<dbReference type="GO" id="GO:0005634">
    <property type="term" value="C:nucleus"/>
    <property type="evidence" value="ECO:0007669"/>
    <property type="project" value="TreeGrafter"/>
</dbReference>
<feature type="compositionally biased region" description="Polar residues" evidence="2">
    <location>
        <begin position="193"/>
        <end position="203"/>
    </location>
</feature>
<proteinExistence type="inferred from homology"/>
<protein>
    <submittedName>
        <fullName evidence="4">Carbohydrate-binding module family 48 protein</fullName>
    </submittedName>
</protein>
<dbReference type="GO" id="GO:0031588">
    <property type="term" value="C:nucleotide-activated protein kinase complex"/>
    <property type="evidence" value="ECO:0007669"/>
    <property type="project" value="TreeGrafter"/>
</dbReference>
<dbReference type="Gene3D" id="2.60.40.10">
    <property type="entry name" value="Immunoglobulins"/>
    <property type="match status" value="1"/>
</dbReference>
<feature type="compositionally biased region" description="Basic and acidic residues" evidence="2">
    <location>
        <begin position="447"/>
        <end position="465"/>
    </location>
</feature>
<feature type="compositionally biased region" description="Low complexity" evidence="2">
    <location>
        <begin position="241"/>
        <end position="251"/>
    </location>
</feature>
<dbReference type="Pfam" id="PF16561">
    <property type="entry name" value="AMPK1_CBM"/>
    <property type="match status" value="1"/>
</dbReference>
<keyword evidence="5" id="KW-1185">Reference proteome</keyword>
<evidence type="ECO:0000313" key="4">
    <source>
        <dbReference type="EMBL" id="OCK81944.1"/>
    </source>
</evidence>
<dbReference type="PANTHER" id="PTHR10343:SF81">
    <property type="entry name" value="CRUCIFORM DNA-RECOGNIZING PROTEIN 1-RELATED"/>
    <property type="match status" value="1"/>
</dbReference>
<reference evidence="4 5" key="1">
    <citation type="journal article" date="2016" name="Nat. Commun.">
        <title>Ectomycorrhizal ecology is imprinted in the genome of the dominant symbiotic fungus Cenococcum geophilum.</title>
        <authorList>
            <consortium name="DOE Joint Genome Institute"/>
            <person name="Peter M."/>
            <person name="Kohler A."/>
            <person name="Ohm R.A."/>
            <person name="Kuo A."/>
            <person name="Krutzmann J."/>
            <person name="Morin E."/>
            <person name="Arend M."/>
            <person name="Barry K.W."/>
            <person name="Binder M."/>
            <person name="Choi C."/>
            <person name="Clum A."/>
            <person name="Copeland A."/>
            <person name="Grisel N."/>
            <person name="Haridas S."/>
            <person name="Kipfer T."/>
            <person name="LaButti K."/>
            <person name="Lindquist E."/>
            <person name="Lipzen A."/>
            <person name="Maire R."/>
            <person name="Meier B."/>
            <person name="Mihaltcheva S."/>
            <person name="Molinier V."/>
            <person name="Murat C."/>
            <person name="Poggeler S."/>
            <person name="Quandt C.A."/>
            <person name="Sperisen C."/>
            <person name="Tritt A."/>
            <person name="Tisserant E."/>
            <person name="Crous P.W."/>
            <person name="Henrissat B."/>
            <person name="Nehls U."/>
            <person name="Egli S."/>
            <person name="Spatafora J.W."/>
            <person name="Grigoriev I.V."/>
            <person name="Martin F.M."/>
        </authorList>
    </citation>
    <scope>NUCLEOTIDE SEQUENCE [LARGE SCALE GENOMIC DNA]</scope>
    <source>
        <strain evidence="4 5">CBS 459.81</strain>
    </source>
</reference>
<feature type="compositionally biased region" description="Low complexity" evidence="2">
    <location>
        <begin position="383"/>
        <end position="393"/>
    </location>
</feature>
<feature type="compositionally biased region" description="Low complexity" evidence="2">
    <location>
        <begin position="497"/>
        <end position="514"/>
    </location>
</feature>
<dbReference type="InterPro" id="IPR050827">
    <property type="entry name" value="CRP1_MDG1_kinase"/>
</dbReference>
<dbReference type="EMBL" id="KV744903">
    <property type="protein sequence ID" value="OCK81944.1"/>
    <property type="molecule type" value="Genomic_DNA"/>
</dbReference>
<dbReference type="InterPro" id="IPR032640">
    <property type="entry name" value="AMPK1_CBM"/>
</dbReference>
<feature type="domain" description="AMP-activated protein kinase glycogen-binding" evidence="3">
    <location>
        <begin position="4"/>
        <end position="51"/>
    </location>
</feature>
<dbReference type="GO" id="GO:0005737">
    <property type="term" value="C:cytoplasm"/>
    <property type="evidence" value="ECO:0007669"/>
    <property type="project" value="TreeGrafter"/>
</dbReference>
<dbReference type="GO" id="GO:0019901">
    <property type="term" value="F:protein kinase binding"/>
    <property type="evidence" value="ECO:0007669"/>
    <property type="project" value="TreeGrafter"/>
</dbReference>
<dbReference type="Proteomes" id="UP000250266">
    <property type="component" value="Unassembled WGS sequence"/>
</dbReference>
<dbReference type="AlphaFoldDB" id="A0A8E2JGP9"/>
<dbReference type="PANTHER" id="PTHR10343">
    <property type="entry name" value="5'-AMP-ACTIVATED PROTEIN KINASE , BETA SUBUNIT"/>
    <property type="match status" value="1"/>
</dbReference>
<dbReference type="SUPFAM" id="SSF81296">
    <property type="entry name" value="E set domains"/>
    <property type="match status" value="1"/>
</dbReference>
<name>A0A8E2JGP9_9PEZI</name>
<evidence type="ECO:0000259" key="3">
    <source>
        <dbReference type="Pfam" id="PF16561"/>
    </source>
</evidence>
<dbReference type="CDD" id="cd02859">
    <property type="entry name" value="E_set_AMPKbeta_like_N"/>
    <property type="match status" value="1"/>
</dbReference>
<sequence>MGSYTFTWEHPAGEVFVTGTFDDWAKSVKLEKEDGIFKKTVELPKTKVEYKKPVSTSTSRVCLKPPRPQRLYTFSSPADIILPQFVVDGNWVTNDSAPGEFDGPNYNNVLQPEDIKEAPVHMLSSVTPTSTTAAMAGAVPKEEQSHNDESVPGAFPETPATEPQSLSVNPIPATEGFGNPIHLAPGEKVPDPSTLTNNTIQSTVKDEPEEEKSFGVAPIPATAGAGNPIHLAPGEKVPDPSTITSNTISSTAKTDAESYEKSDSIPPQLGPVVTPEAERTANGGMFGLPPVSKNIIPESSLPMGTGAEAENDPGVTIQSAAPLSSTAALAALVPKEPRGVPEVVTESQEEAHVAPEASGSPEAVEEKREVEEELLEKVPEAPPAAESASGPGKVTEITAGGAPGLNGAPAPTDSAAPVTEATVPEIVTESQKEAHFSPEAAANPEAVGEKAAVESELLKKAKTTDEASEPAPTVIAETSEAAPSLSPDALADAKPLESSSTAEAKTTSAAPETPTKGHERSASDAVKGTPDSIASGASKDTNGKKKKNRLSFFKKLQEKFHK</sequence>
<evidence type="ECO:0000313" key="5">
    <source>
        <dbReference type="Proteomes" id="UP000250266"/>
    </source>
</evidence>
<organism evidence="4 5">
    <name type="scientific">Lepidopterella palustris CBS 459.81</name>
    <dbReference type="NCBI Taxonomy" id="1314670"/>
    <lineage>
        <taxon>Eukaryota</taxon>
        <taxon>Fungi</taxon>
        <taxon>Dikarya</taxon>
        <taxon>Ascomycota</taxon>
        <taxon>Pezizomycotina</taxon>
        <taxon>Dothideomycetes</taxon>
        <taxon>Pleosporomycetidae</taxon>
        <taxon>Mytilinidiales</taxon>
        <taxon>Argynnaceae</taxon>
        <taxon>Lepidopterella</taxon>
    </lineage>
</organism>
<comment type="similarity">
    <text evidence="1">Belongs to the CRP1/MDG1 family.</text>
</comment>
<feature type="region of interest" description="Disordered" evidence="2">
    <location>
        <begin position="334"/>
        <end position="550"/>
    </location>
</feature>
<feature type="compositionally biased region" description="Basic and acidic residues" evidence="2">
    <location>
        <begin position="364"/>
        <end position="379"/>
    </location>
</feature>
<feature type="region of interest" description="Disordered" evidence="2">
    <location>
        <begin position="136"/>
        <end position="313"/>
    </location>
</feature>
<gene>
    <name evidence="4" type="ORF">K432DRAFT_441953</name>
</gene>
<dbReference type="InterPro" id="IPR013783">
    <property type="entry name" value="Ig-like_fold"/>
</dbReference>
<accession>A0A8E2JGP9</accession>
<dbReference type="InterPro" id="IPR014756">
    <property type="entry name" value="Ig_E-set"/>
</dbReference>
<evidence type="ECO:0000256" key="1">
    <source>
        <dbReference type="ARBA" id="ARBA00038216"/>
    </source>
</evidence>
<feature type="compositionally biased region" description="Basic and acidic residues" evidence="2">
    <location>
        <begin position="254"/>
        <end position="263"/>
    </location>
</feature>
<dbReference type="OrthoDB" id="5873279at2759"/>